<feature type="compositionally biased region" description="Basic and acidic residues" evidence="1">
    <location>
        <begin position="102"/>
        <end position="117"/>
    </location>
</feature>
<dbReference type="Proteomes" id="UP000314294">
    <property type="component" value="Unassembled WGS sequence"/>
</dbReference>
<comment type="caution">
    <text evidence="2">The sequence shown here is derived from an EMBL/GenBank/DDBJ whole genome shotgun (WGS) entry which is preliminary data.</text>
</comment>
<evidence type="ECO:0000256" key="1">
    <source>
        <dbReference type="SAM" id="MobiDB-lite"/>
    </source>
</evidence>
<reference evidence="2 3" key="1">
    <citation type="submission" date="2019-03" db="EMBL/GenBank/DDBJ databases">
        <title>First draft genome of Liparis tanakae, snailfish: a comprehensive survey of snailfish specific genes.</title>
        <authorList>
            <person name="Kim W."/>
            <person name="Song I."/>
            <person name="Jeong J.-H."/>
            <person name="Kim D."/>
            <person name="Kim S."/>
            <person name="Ryu S."/>
            <person name="Song J.Y."/>
            <person name="Lee S.K."/>
        </authorList>
    </citation>
    <scope>NUCLEOTIDE SEQUENCE [LARGE SCALE GENOMIC DNA]</scope>
    <source>
        <tissue evidence="2">Muscle</tissue>
    </source>
</reference>
<protein>
    <submittedName>
        <fullName evidence="2">Uncharacterized protein</fullName>
    </submittedName>
</protein>
<feature type="compositionally biased region" description="Basic and acidic residues" evidence="1">
    <location>
        <begin position="337"/>
        <end position="353"/>
    </location>
</feature>
<feature type="compositionally biased region" description="Pro residues" evidence="1">
    <location>
        <begin position="78"/>
        <end position="93"/>
    </location>
</feature>
<organism evidence="2 3">
    <name type="scientific">Liparis tanakae</name>
    <name type="common">Tanaka's snailfish</name>
    <dbReference type="NCBI Taxonomy" id="230148"/>
    <lineage>
        <taxon>Eukaryota</taxon>
        <taxon>Metazoa</taxon>
        <taxon>Chordata</taxon>
        <taxon>Craniata</taxon>
        <taxon>Vertebrata</taxon>
        <taxon>Euteleostomi</taxon>
        <taxon>Actinopterygii</taxon>
        <taxon>Neopterygii</taxon>
        <taxon>Teleostei</taxon>
        <taxon>Neoteleostei</taxon>
        <taxon>Acanthomorphata</taxon>
        <taxon>Eupercaria</taxon>
        <taxon>Perciformes</taxon>
        <taxon>Cottioidei</taxon>
        <taxon>Cottales</taxon>
        <taxon>Liparidae</taxon>
        <taxon>Liparis</taxon>
    </lineage>
</organism>
<feature type="region of interest" description="Disordered" evidence="1">
    <location>
        <begin position="322"/>
        <end position="366"/>
    </location>
</feature>
<sequence>MVVFKVTSDSGSLVWAPPPASSPPSAPISPPSSEFLAKVLSSTDALRVGCEVELGTSGAGPCSDPSPHSSWSTAHPPLAAPPSDPAPSPPFSAPSPASRVPRLSEGDSSDPRGDREPSGWGTGFRSTDTSALFSRRPRQTVLLQGLLQGFDAALEVHQKHILPTRDPLSRCAPGQTRAAPQLLLVLDNLGGLTRPHGEREGVHEGLRSPFAPAGAFVVHPELGEVQRPEVGGGGHLEGVGAQRRHHQAPVDVVELGVLFVGVALEDGVEEGHRGGGARERGEAGREEGLLLEGLQQGLQVGARAVGRLPGVRGHHFGRLHRDGARQIGGAGGVPIDGNHHLTEREDTPSENRRTRPRHARPPSSARRLTLSMRPSTLMSTCSSGVCESLSL</sequence>
<keyword evidence="3" id="KW-1185">Reference proteome</keyword>
<gene>
    <name evidence="2" type="ORF">EYF80_026583</name>
</gene>
<dbReference type="EMBL" id="SRLO01000279">
    <property type="protein sequence ID" value="TNN63119.1"/>
    <property type="molecule type" value="Genomic_DNA"/>
</dbReference>
<feature type="region of interest" description="Disordered" evidence="1">
    <location>
        <begin position="1"/>
        <end position="33"/>
    </location>
</feature>
<evidence type="ECO:0000313" key="3">
    <source>
        <dbReference type="Proteomes" id="UP000314294"/>
    </source>
</evidence>
<evidence type="ECO:0000313" key="2">
    <source>
        <dbReference type="EMBL" id="TNN63119.1"/>
    </source>
</evidence>
<feature type="region of interest" description="Disordered" evidence="1">
    <location>
        <begin position="54"/>
        <end position="132"/>
    </location>
</feature>
<name>A0A4Z2HBC5_9TELE</name>
<proteinExistence type="predicted"/>
<dbReference type="AlphaFoldDB" id="A0A4Z2HBC5"/>
<feature type="compositionally biased region" description="Pro residues" evidence="1">
    <location>
        <begin position="16"/>
        <end position="30"/>
    </location>
</feature>
<accession>A0A4Z2HBC5</accession>